<dbReference type="OMA" id="ESLHCNT"/>
<reference evidence="1" key="1">
    <citation type="submission" date="2021-04" db="EMBL/GenBank/DDBJ databases">
        <authorList>
            <consortium name="Wellcome Sanger Institute Data Sharing"/>
        </authorList>
    </citation>
    <scope>NUCLEOTIDE SEQUENCE [LARGE SCALE GENOMIC DNA]</scope>
</reference>
<evidence type="ECO:0000313" key="2">
    <source>
        <dbReference type="Proteomes" id="UP000472265"/>
    </source>
</evidence>
<dbReference type="GeneTree" id="ENSGT00910000144740"/>
<proteinExistence type="predicted"/>
<accession>A0A671WYM5</accession>
<organism evidence="1 2">
    <name type="scientific">Sparus aurata</name>
    <name type="common">Gilthead sea bream</name>
    <dbReference type="NCBI Taxonomy" id="8175"/>
    <lineage>
        <taxon>Eukaryota</taxon>
        <taxon>Metazoa</taxon>
        <taxon>Chordata</taxon>
        <taxon>Craniata</taxon>
        <taxon>Vertebrata</taxon>
        <taxon>Euteleostomi</taxon>
        <taxon>Actinopterygii</taxon>
        <taxon>Neopterygii</taxon>
        <taxon>Teleostei</taxon>
        <taxon>Neoteleostei</taxon>
        <taxon>Acanthomorphata</taxon>
        <taxon>Eupercaria</taxon>
        <taxon>Spariformes</taxon>
        <taxon>Sparidae</taxon>
        <taxon>Sparus</taxon>
    </lineage>
</organism>
<name>A0A671WYM5_SPAAU</name>
<protein>
    <recommendedName>
        <fullName evidence="3">UPAR/Ly6 domain-containing protein</fullName>
    </recommendedName>
</protein>
<dbReference type="AlphaFoldDB" id="A0A671WYM5"/>
<dbReference type="Ensembl" id="ENSSAUT00010046251.1">
    <property type="protein sequence ID" value="ENSSAUP00010043959.1"/>
    <property type="gene ID" value="ENSSAUG00010018420.1"/>
</dbReference>
<dbReference type="Proteomes" id="UP000472265">
    <property type="component" value="Chromosome 3"/>
</dbReference>
<evidence type="ECO:0000313" key="1">
    <source>
        <dbReference type="Ensembl" id="ENSSAUP00010043959.1"/>
    </source>
</evidence>
<reference evidence="1" key="2">
    <citation type="submission" date="2025-08" db="UniProtKB">
        <authorList>
            <consortium name="Ensembl"/>
        </authorList>
    </citation>
    <scope>IDENTIFICATION</scope>
</reference>
<keyword evidence="2" id="KW-1185">Reference proteome</keyword>
<evidence type="ECO:0008006" key="3">
    <source>
        <dbReference type="Google" id="ProtNLM"/>
    </source>
</evidence>
<dbReference type="InParanoid" id="A0A671WYM5"/>
<sequence>LKCVSYIIIINSLTCNTCQVWLAGKCRYKSTETCSDSETNSFNNTRLRILNMESGGCLNSTNLCGRTLSGSLLGAGYTSSFRCCTTNLCNGATSVQLPLTVAICAAILSSLWGMWEM</sequence>
<reference evidence="1" key="3">
    <citation type="submission" date="2025-09" db="UniProtKB">
        <authorList>
            <consortium name="Ensembl"/>
        </authorList>
    </citation>
    <scope>IDENTIFICATION</scope>
</reference>